<reference evidence="1" key="1">
    <citation type="submission" date="2013-04" db="EMBL/GenBank/DDBJ databases">
        <authorList>
            <person name="Qu J."/>
            <person name="Murali S.C."/>
            <person name="Bandaranaike D."/>
            <person name="Bellair M."/>
            <person name="Blankenburg K."/>
            <person name="Chao H."/>
            <person name="Dinh H."/>
            <person name="Doddapaneni H."/>
            <person name="Downs B."/>
            <person name="Dugan-Rocha S."/>
            <person name="Elkadiri S."/>
            <person name="Gnanaolivu R.D."/>
            <person name="Hernandez B."/>
            <person name="Javaid M."/>
            <person name="Jayaseelan J.C."/>
            <person name="Lee S."/>
            <person name="Li M."/>
            <person name="Ming W."/>
            <person name="Munidasa M."/>
            <person name="Muniz J."/>
            <person name="Nguyen L."/>
            <person name="Ongeri F."/>
            <person name="Osuji N."/>
            <person name="Pu L.-L."/>
            <person name="Puazo M."/>
            <person name="Qu C."/>
            <person name="Quiroz J."/>
            <person name="Raj R."/>
            <person name="Weissenberger G."/>
            <person name="Xin Y."/>
            <person name="Zou X."/>
            <person name="Han Y."/>
            <person name="Richards S."/>
            <person name="Worley K."/>
            <person name="Muzny D."/>
            <person name="Gibbs R."/>
        </authorList>
    </citation>
    <scope>NUCLEOTIDE SEQUENCE</scope>
    <source>
        <strain evidence="1">Sampled in the wild</strain>
    </source>
</reference>
<name>A0A8K0NVL0_LADFU</name>
<reference evidence="1" key="2">
    <citation type="submission" date="2017-10" db="EMBL/GenBank/DDBJ databases">
        <title>Ladona fulva Genome sequencing and assembly.</title>
        <authorList>
            <person name="Murali S."/>
            <person name="Richards S."/>
            <person name="Bandaranaike D."/>
            <person name="Bellair M."/>
            <person name="Blankenburg K."/>
            <person name="Chao H."/>
            <person name="Dinh H."/>
            <person name="Doddapaneni H."/>
            <person name="Dugan-Rocha S."/>
            <person name="Elkadiri S."/>
            <person name="Gnanaolivu R."/>
            <person name="Hernandez B."/>
            <person name="Skinner E."/>
            <person name="Javaid M."/>
            <person name="Lee S."/>
            <person name="Li M."/>
            <person name="Ming W."/>
            <person name="Munidasa M."/>
            <person name="Muniz J."/>
            <person name="Nguyen L."/>
            <person name="Hughes D."/>
            <person name="Osuji N."/>
            <person name="Pu L.-L."/>
            <person name="Puazo M."/>
            <person name="Qu C."/>
            <person name="Quiroz J."/>
            <person name="Raj R."/>
            <person name="Weissenberger G."/>
            <person name="Xin Y."/>
            <person name="Zou X."/>
            <person name="Han Y."/>
            <person name="Worley K."/>
            <person name="Muzny D."/>
            <person name="Gibbs R."/>
        </authorList>
    </citation>
    <scope>NUCLEOTIDE SEQUENCE</scope>
    <source>
        <strain evidence="1">Sampled in the wild</strain>
    </source>
</reference>
<accession>A0A8K0NVL0</accession>
<evidence type="ECO:0000313" key="1">
    <source>
        <dbReference type="EMBL" id="KAG8223566.1"/>
    </source>
</evidence>
<dbReference type="PANTHER" id="PTHR45913:SF21">
    <property type="entry name" value="DUF4371 DOMAIN-CONTAINING PROTEIN"/>
    <property type="match status" value="1"/>
</dbReference>
<dbReference type="PANTHER" id="PTHR45913">
    <property type="entry name" value="EPM2A-INTERACTING PROTEIN 1"/>
    <property type="match status" value="1"/>
</dbReference>
<dbReference type="Proteomes" id="UP000792457">
    <property type="component" value="Unassembled WGS sequence"/>
</dbReference>
<proteinExistence type="predicted"/>
<dbReference type="OrthoDB" id="6769643at2759"/>
<evidence type="ECO:0000313" key="2">
    <source>
        <dbReference type="Proteomes" id="UP000792457"/>
    </source>
</evidence>
<protein>
    <submittedName>
        <fullName evidence="1">Uncharacterized protein</fullName>
    </submittedName>
</protein>
<gene>
    <name evidence="1" type="ORF">J437_LFUL003030</name>
</gene>
<organism evidence="1 2">
    <name type="scientific">Ladona fulva</name>
    <name type="common">Scarce chaser dragonfly</name>
    <name type="synonym">Libellula fulva</name>
    <dbReference type="NCBI Taxonomy" id="123851"/>
    <lineage>
        <taxon>Eukaryota</taxon>
        <taxon>Metazoa</taxon>
        <taxon>Ecdysozoa</taxon>
        <taxon>Arthropoda</taxon>
        <taxon>Hexapoda</taxon>
        <taxon>Insecta</taxon>
        <taxon>Pterygota</taxon>
        <taxon>Palaeoptera</taxon>
        <taxon>Odonata</taxon>
        <taxon>Epiprocta</taxon>
        <taxon>Anisoptera</taxon>
        <taxon>Libelluloidea</taxon>
        <taxon>Libellulidae</taxon>
        <taxon>Ladona</taxon>
    </lineage>
</organism>
<keyword evidence="2" id="KW-1185">Reference proteome</keyword>
<dbReference type="AlphaFoldDB" id="A0A8K0NVL0"/>
<sequence>MKARMRRIRLNLPYLCEELVHKDISRSVDLYEAEKATLARFSSTIDNMSGIVTVSAPTMVRHIPREFVYNGCNYGKCFERRHQNNTFCKIIYRQFQDLLITFKTSYEDMFCFTAVRWLSRVKILKCFYDLRNEIKCLMDSEGKPVPEFENENWLTWHF</sequence>
<dbReference type="EMBL" id="KZ308166">
    <property type="protein sequence ID" value="KAG8223566.1"/>
    <property type="molecule type" value="Genomic_DNA"/>
</dbReference>
<comment type="caution">
    <text evidence="1">The sequence shown here is derived from an EMBL/GenBank/DDBJ whole genome shotgun (WGS) entry which is preliminary data.</text>
</comment>